<dbReference type="RefSeq" id="WP_181603016.1">
    <property type="nucleotide sequence ID" value="NZ_CP059378.1"/>
</dbReference>
<evidence type="ECO:0000313" key="2">
    <source>
        <dbReference type="EMBL" id="QLY81436.1"/>
    </source>
</evidence>
<evidence type="ECO:0000313" key="3">
    <source>
        <dbReference type="Proteomes" id="UP000512286"/>
    </source>
</evidence>
<evidence type="ECO:0000256" key="1">
    <source>
        <dbReference type="SAM" id="Phobius"/>
    </source>
</evidence>
<feature type="transmembrane region" description="Helical" evidence="1">
    <location>
        <begin position="145"/>
        <end position="167"/>
    </location>
</feature>
<accession>A0A7D6VS01</accession>
<feature type="transmembrane region" description="Helical" evidence="1">
    <location>
        <begin position="65"/>
        <end position="85"/>
    </location>
</feature>
<dbReference type="InterPro" id="IPR021683">
    <property type="entry name" value="DUF3267"/>
</dbReference>
<keyword evidence="1" id="KW-0472">Membrane</keyword>
<organism evidence="2 3">
    <name type="scientific">Clostridium intestinale</name>
    <dbReference type="NCBI Taxonomy" id="36845"/>
    <lineage>
        <taxon>Bacteria</taxon>
        <taxon>Bacillati</taxon>
        <taxon>Bacillota</taxon>
        <taxon>Clostridia</taxon>
        <taxon>Eubacteriales</taxon>
        <taxon>Clostridiaceae</taxon>
        <taxon>Clostridium</taxon>
    </lineage>
</organism>
<dbReference type="Pfam" id="PF11667">
    <property type="entry name" value="DUF3267"/>
    <property type="match status" value="1"/>
</dbReference>
<sequence>MILKWKGLLSETNKFPENDVPKGSVEFLNPSSKLSPYTPVIPILILIIISIYIKRFLIGQFHLDIKGMIIGLILAIPFLIVHEFLHTAFFPRDCTAEIFYSPAGISIIPCTPILKSRYALILIAPALIIGLIPLLIWTFVPITNITLSSLVFILSIGNLGGTTNDFYNLSQVIKKMPKNSFMITSGTRCYYY</sequence>
<proteinExistence type="predicted"/>
<dbReference type="KEGG" id="cint:HZF06_07590"/>
<reference evidence="2 3" key="1">
    <citation type="submission" date="2020-07" db="EMBL/GenBank/DDBJ databases">
        <title>Electron transfer.</title>
        <authorList>
            <person name="Huang L."/>
            <person name="Liu X."/>
            <person name="Zhou S."/>
        </authorList>
    </citation>
    <scope>NUCLEOTIDE SEQUENCE [LARGE SCALE GENOMIC DNA]</scope>
    <source>
        <strain evidence="2 3">Lx1</strain>
    </source>
</reference>
<protein>
    <submittedName>
        <fullName evidence="2">DUF3267 domain-containing protein</fullName>
    </submittedName>
</protein>
<keyword evidence="1" id="KW-0812">Transmembrane</keyword>
<feature type="transmembrane region" description="Helical" evidence="1">
    <location>
        <begin position="34"/>
        <end position="53"/>
    </location>
</feature>
<name>A0A7D6VS01_9CLOT</name>
<gene>
    <name evidence="2" type="ORF">HZF06_07590</name>
</gene>
<dbReference type="EMBL" id="CP059378">
    <property type="protein sequence ID" value="QLY81436.1"/>
    <property type="molecule type" value="Genomic_DNA"/>
</dbReference>
<dbReference type="AlphaFoldDB" id="A0A7D6VS01"/>
<feature type="transmembrane region" description="Helical" evidence="1">
    <location>
        <begin position="119"/>
        <end position="139"/>
    </location>
</feature>
<dbReference type="Proteomes" id="UP000512286">
    <property type="component" value="Chromosome"/>
</dbReference>
<keyword evidence="1" id="KW-1133">Transmembrane helix</keyword>